<proteinExistence type="predicted"/>
<gene>
    <name evidence="1" type="ORF">PLEPLA_LOCUS25214</name>
</gene>
<evidence type="ECO:0000313" key="1">
    <source>
        <dbReference type="EMBL" id="CAB1437187.1"/>
    </source>
</evidence>
<dbReference type="Proteomes" id="UP001153269">
    <property type="component" value="Unassembled WGS sequence"/>
</dbReference>
<dbReference type="AlphaFoldDB" id="A0A9N7YRR9"/>
<sequence>MSTETNFMWSCDVSSLHTKSPLSFTDDDVLTNKNHNCSFPGLPHPPTLNLSHTNNGIPNKSDFRLDISQSPTDGHRGELKYPMMLLKGFFQPEVKPHSRDIAISGSLAPSRHVADWRGTNHLMCETEDW</sequence>
<comment type="caution">
    <text evidence="1">The sequence shown here is derived from an EMBL/GenBank/DDBJ whole genome shotgun (WGS) entry which is preliminary data.</text>
</comment>
<name>A0A9N7YRR9_PLEPL</name>
<protein>
    <submittedName>
        <fullName evidence="1">Uncharacterized protein</fullName>
    </submittedName>
</protein>
<dbReference type="EMBL" id="CADEAL010001999">
    <property type="protein sequence ID" value="CAB1437187.1"/>
    <property type="molecule type" value="Genomic_DNA"/>
</dbReference>
<keyword evidence="2" id="KW-1185">Reference proteome</keyword>
<accession>A0A9N7YRR9</accession>
<organism evidence="1 2">
    <name type="scientific">Pleuronectes platessa</name>
    <name type="common">European plaice</name>
    <dbReference type="NCBI Taxonomy" id="8262"/>
    <lineage>
        <taxon>Eukaryota</taxon>
        <taxon>Metazoa</taxon>
        <taxon>Chordata</taxon>
        <taxon>Craniata</taxon>
        <taxon>Vertebrata</taxon>
        <taxon>Euteleostomi</taxon>
        <taxon>Actinopterygii</taxon>
        <taxon>Neopterygii</taxon>
        <taxon>Teleostei</taxon>
        <taxon>Neoteleostei</taxon>
        <taxon>Acanthomorphata</taxon>
        <taxon>Carangaria</taxon>
        <taxon>Pleuronectiformes</taxon>
        <taxon>Pleuronectoidei</taxon>
        <taxon>Pleuronectidae</taxon>
        <taxon>Pleuronectes</taxon>
    </lineage>
</organism>
<reference evidence="1" key="1">
    <citation type="submission" date="2020-03" db="EMBL/GenBank/DDBJ databases">
        <authorList>
            <person name="Weist P."/>
        </authorList>
    </citation>
    <scope>NUCLEOTIDE SEQUENCE</scope>
</reference>
<evidence type="ECO:0000313" key="2">
    <source>
        <dbReference type="Proteomes" id="UP001153269"/>
    </source>
</evidence>